<evidence type="ECO:0000259" key="2">
    <source>
        <dbReference type="Pfam" id="PF09458"/>
    </source>
</evidence>
<dbReference type="GeneID" id="24438838"/>
<dbReference type="GO" id="GO:0030246">
    <property type="term" value="F:carbohydrate binding"/>
    <property type="evidence" value="ECO:0007669"/>
    <property type="project" value="InterPro"/>
</dbReference>
<dbReference type="InterPro" id="IPR037221">
    <property type="entry name" value="H-type_lectin_dom_sf"/>
</dbReference>
<evidence type="ECO:0000313" key="4">
    <source>
        <dbReference type="Proteomes" id="UP000009168"/>
    </source>
</evidence>
<accession>W7XKJ3</accession>
<dbReference type="SUPFAM" id="SSF141086">
    <property type="entry name" value="Agglutinin HPA-like"/>
    <property type="match status" value="1"/>
</dbReference>
<reference evidence="3" key="2">
    <citation type="submission" date="2014-02" db="EMBL/GenBank/DDBJ databases">
        <title>Annotation update of Tetrahymena thermophila SB210.</title>
        <authorList>
            <person name="Bidwell S."/>
            <person name="Michalis H.M."/>
            <person name="Zafar N."/>
            <person name="Joardar V."/>
            <person name="Miao W."/>
            <person name="Russ C."/>
            <person name="Eisen J."/>
            <person name="Wu M."/>
            <person name="Wu D."/>
            <person name="Nierman W."/>
            <person name="Orias E."/>
            <person name="Delcher A."/>
            <person name="Salzberg S."/>
            <person name="Coyne R."/>
        </authorList>
    </citation>
    <scope>NUCLEOTIDE SEQUENCE</scope>
    <source>
        <strain evidence="3">SB210</strain>
    </source>
</reference>
<evidence type="ECO:0000313" key="3">
    <source>
        <dbReference type="EMBL" id="EWS76581.1"/>
    </source>
</evidence>
<organism evidence="3 4">
    <name type="scientific">Tetrahymena thermophila (strain SB210)</name>
    <dbReference type="NCBI Taxonomy" id="312017"/>
    <lineage>
        <taxon>Eukaryota</taxon>
        <taxon>Sar</taxon>
        <taxon>Alveolata</taxon>
        <taxon>Ciliophora</taxon>
        <taxon>Intramacronucleata</taxon>
        <taxon>Oligohymenophorea</taxon>
        <taxon>Hymenostomatida</taxon>
        <taxon>Tetrahymenina</taxon>
        <taxon>Tetrahymenidae</taxon>
        <taxon>Tetrahymena</taxon>
    </lineage>
</organism>
<name>W7XKJ3_TETTS</name>
<proteinExistence type="predicted"/>
<reference evidence="3" key="1">
    <citation type="submission" date="2008-09" db="EMBL/GenBank/DDBJ databases">
        <authorList>
            <person name="Eisen J.A."/>
            <person name="Wu M."/>
            <person name="Wu D."/>
            <person name="Nierman W.C."/>
            <person name="Orias E."/>
            <person name="Delcher A.L."/>
            <person name="Salzberg S.L."/>
        </authorList>
    </citation>
    <scope>NUCLEOTIDE SEQUENCE</scope>
    <source>
        <strain evidence="3">SB210</strain>
    </source>
</reference>
<sequence>MEFASYYSTNYCDQVDQTVNLSNNFSQQFNIVPQIFIGILLFDLDNTTLRNAFNFTVKSVNQNQVSIQLNKYGVTCVFGIKISYFATVDQDKLGYIRGVQCAITGFDSIYQISPSSDATYSHRNLSTTTQLDSSNNFYQIQIQAPDLSVNLKIIYINCIEYYIGQAGDYSMIHNIQQVQTTQQITSNYNFQINFDSSFTGNTIASFLGLQQFDLSQYGALRLEYQNFNFQSNQFSFQIVKLALIKQIQTIQNNVFQSVKMVNIQLTFKLLKCVLLAIQFVKLAQVQMYVLLANQINLQIPLLFPVTTVIQAAQLVKILLHNAQVVLKACFFTIKSVIQLNHKALIAIKIKYAKIVKDHTNAIFVIIHQKLAQVVLIKIYIFQMEFVLINSNQTHTAIYKRYAKNVQTYVMDVIQIQIVHSVQIHKITFILESVFSNNLKIPIVVQILVFKNFAKTVILLVVNVLDNNQINAWLASRDINQLVLLVFVNKDMVIVLFLNNVKLAKLVDVFNVVRVQTNVKCVKRNYYQTKQQVNATALTLNSIIQLNYNHAFKIIFISAKFHLNFKILVNNVKMDITIIINCFVAIVENRNIQTPKINVIMIANLSVQYVKINHHVFSIKMKQILILMEICQLIQTKIFAIIVVVCVTEVVNLIAQLVAHKQEFMISNSKLVIVKVVYLIMEMLNVRQLLTFNKTMFGYYKLFLQHFQSPNLP</sequence>
<dbReference type="KEGG" id="tet:TTHERM_000415815"/>
<dbReference type="EMBL" id="GG662856">
    <property type="protein sequence ID" value="EWS76581.1"/>
    <property type="molecule type" value="Genomic_DNA"/>
</dbReference>
<dbReference type="GO" id="GO:0007155">
    <property type="term" value="P:cell adhesion"/>
    <property type="evidence" value="ECO:0007669"/>
    <property type="project" value="InterPro"/>
</dbReference>
<dbReference type="InterPro" id="IPR019019">
    <property type="entry name" value="H-type_lectin_domain"/>
</dbReference>
<keyword evidence="4" id="KW-1185">Reference proteome</keyword>
<dbReference type="AlphaFoldDB" id="W7XKJ3"/>
<keyword evidence="1" id="KW-1133">Transmembrane helix</keyword>
<feature type="transmembrane region" description="Helical" evidence="1">
    <location>
        <begin position="637"/>
        <end position="658"/>
    </location>
</feature>
<gene>
    <name evidence="3" type="ORF">TTHERM_000415815</name>
</gene>
<protein>
    <submittedName>
        <fullName evidence="3">H-type lectin domain protein</fullName>
    </submittedName>
</protein>
<dbReference type="InParanoid" id="W7XKJ3"/>
<feature type="domain" description="H-type lectin" evidence="2">
    <location>
        <begin position="24"/>
        <end position="87"/>
    </location>
</feature>
<dbReference type="RefSeq" id="XP_012650867.1">
    <property type="nucleotide sequence ID" value="XM_012795413.1"/>
</dbReference>
<dbReference type="Proteomes" id="UP000009168">
    <property type="component" value="Unassembled WGS sequence"/>
</dbReference>
<keyword evidence="1" id="KW-0472">Membrane</keyword>
<evidence type="ECO:0000256" key="1">
    <source>
        <dbReference type="SAM" id="Phobius"/>
    </source>
</evidence>
<keyword evidence="1" id="KW-0812">Transmembrane</keyword>
<dbReference type="Pfam" id="PF09458">
    <property type="entry name" value="H_lectin"/>
    <property type="match status" value="1"/>
</dbReference>
<dbReference type="Gene3D" id="2.60.40.2080">
    <property type="match status" value="1"/>
</dbReference>